<reference evidence="1" key="1">
    <citation type="submission" date="2022-10" db="EMBL/GenBank/DDBJ databases">
        <title>The complete genomes of actinobacterial strains from the NBC collection.</title>
        <authorList>
            <person name="Joergensen T.S."/>
            <person name="Alvarez Arevalo M."/>
            <person name="Sterndorff E.B."/>
            <person name="Faurdal D."/>
            <person name="Vuksanovic O."/>
            <person name="Mourched A.-S."/>
            <person name="Charusanti P."/>
            <person name="Shaw S."/>
            <person name="Blin K."/>
            <person name="Weber T."/>
        </authorList>
    </citation>
    <scope>NUCLEOTIDE SEQUENCE</scope>
    <source>
        <strain evidence="1">NBC_01401</strain>
    </source>
</reference>
<evidence type="ECO:0000313" key="1">
    <source>
        <dbReference type="EMBL" id="WTY94464.1"/>
    </source>
</evidence>
<organism evidence="1">
    <name type="scientific">Streptomyces sp. NBC_01401</name>
    <dbReference type="NCBI Taxonomy" id="2903854"/>
    <lineage>
        <taxon>Bacteria</taxon>
        <taxon>Bacillati</taxon>
        <taxon>Actinomycetota</taxon>
        <taxon>Actinomycetes</taxon>
        <taxon>Kitasatosporales</taxon>
        <taxon>Streptomycetaceae</taxon>
        <taxon>Streptomyces</taxon>
    </lineage>
</organism>
<protein>
    <submittedName>
        <fullName evidence="1">Uncharacterized protein</fullName>
    </submittedName>
</protein>
<sequence length="45" mass="4939">MRSPEFATVWADHRIQACDTTVTTHAVAPREAAQPQHDAEPHTTG</sequence>
<gene>
    <name evidence="1" type="ORF">OG626_05930</name>
</gene>
<dbReference type="EMBL" id="CP109535">
    <property type="protein sequence ID" value="WTY94464.1"/>
    <property type="molecule type" value="Genomic_DNA"/>
</dbReference>
<proteinExistence type="predicted"/>
<accession>A0AAU3GN38</accession>
<name>A0AAU3GN38_9ACTN</name>
<dbReference type="AlphaFoldDB" id="A0AAU3GN38"/>